<dbReference type="EMBL" id="CP036278">
    <property type="protein sequence ID" value="QDU57410.1"/>
    <property type="molecule type" value="Genomic_DNA"/>
</dbReference>
<gene>
    <name evidence="1" type="ORF">Pan181_36260</name>
</gene>
<dbReference type="AlphaFoldDB" id="A0A518ARQ3"/>
<dbReference type="KEGG" id="amuc:Pan181_36260"/>
<proteinExistence type="predicted"/>
<protein>
    <recommendedName>
        <fullName evidence="3">PEP-CTERM protein-sorting domain-containing protein</fullName>
    </recommendedName>
</protein>
<evidence type="ECO:0008006" key="3">
    <source>
        <dbReference type="Google" id="ProtNLM"/>
    </source>
</evidence>
<accession>A0A518ARQ3</accession>
<dbReference type="Proteomes" id="UP000315750">
    <property type="component" value="Chromosome"/>
</dbReference>
<name>A0A518ARQ3_9BACT</name>
<evidence type="ECO:0000313" key="2">
    <source>
        <dbReference type="Proteomes" id="UP000315750"/>
    </source>
</evidence>
<evidence type="ECO:0000313" key="1">
    <source>
        <dbReference type="EMBL" id="QDU57410.1"/>
    </source>
</evidence>
<reference evidence="1 2" key="1">
    <citation type="submission" date="2019-02" db="EMBL/GenBank/DDBJ databases">
        <title>Deep-cultivation of Planctomycetes and their phenomic and genomic characterization uncovers novel biology.</title>
        <authorList>
            <person name="Wiegand S."/>
            <person name="Jogler M."/>
            <person name="Boedeker C."/>
            <person name="Pinto D."/>
            <person name="Vollmers J."/>
            <person name="Rivas-Marin E."/>
            <person name="Kohn T."/>
            <person name="Peeters S.H."/>
            <person name="Heuer A."/>
            <person name="Rast P."/>
            <person name="Oberbeckmann S."/>
            <person name="Bunk B."/>
            <person name="Jeske O."/>
            <person name="Meyerdierks A."/>
            <person name="Storesund J.E."/>
            <person name="Kallscheuer N."/>
            <person name="Luecker S."/>
            <person name="Lage O.M."/>
            <person name="Pohl T."/>
            <person name="Merkel B.J."/>
            <person name="Hornburger P."/>
            <person name="Mueller R.-W."/>
            <person name="Bruemmer F."/>
            <person name="Labrenz M."/>
            <person name="Spormann A.M."/>
            <person name="Op den Camp H."/>
            <person name="Overmann J."/>
            <person name="Amann R."/>
            <person name="Jetten M.S.M."/>
            <person name="Mascher T."/>
            <person name="Medema M.H."/>
            <person name="Devos D.P."/>
            <person name="Kaster A.-K."/>
            <person name="Ovreas L."/>
            <person name="Rohde M."/>
            <person name="Galperin M.Y."/>
            <person name="Jogler C."/>
        </authorList>
    </citation>
    <scope>NUCLEOTIDE SEQUENCE [LARGE SCALE GENOMIC DNA]</scope>
    <source>
        <strain evidence="1 2">Pan181</strain>
    </source>
</reference>
<keyword evidence="2" id="KW-1185">Reference proteome</keyword>
<sequence>MDRNRLVGCLRGGVATFLLLMAGNAVTAAPIYSLTDLGVMPGFNYSEGIDVNNAGQVAVRGWASGHFTGFVWQGGNPTLVDLPYQYSQPLGISEAGDVYGYASQGPTDSEGFVWRAGTYELLGHASGGQDWTRPADMNASGTIVGYSLGDPLNTSQVFLYENRVFYPLGVLPVGFPGTDPSVSRLNSEATGINDHGVIVGYTQSVSNQPGVPDHRAWALQNGTAIVLDGPFDGVDYSRALGINNEGTIFGWALDSTNKTHAVVWRDHNPEVLQSLPDASYVTPPADINSEDWVVGAMRLAMDGGTTEVAVVWDAEGIAYNLNELLDETGEGWTLQKANGINDRGWIVGLATNPLGESRGFLLMPPGTDVPEPQTAALLLSAMIGAGYLGRRRG</sequence>
<organism evidence="1 2">
    <name type="scientific">Aeoliella mucimassa</name>
    <dbReference type="NCBI Taxonomy" id="2527972"/>
    <lineage>
        <taxon>Bacteria</taxon>
        <taxon>Pseudomonadati</taxon>
        <taxon>Planctomycetota</taxon>
        <taxon>Planctomycetia</taxon>
        <taxon>Pirellulales</taxon>
        <taxon>Lacipirellulaceae</taxon>
        <taxon>Aeoliella</taxon>
    </lineage>
</organism>